<dbReference type="Gene3D" id="2.130.10.10">
    <property type="entry name" value="YVTN repeat-like/Quinoprotein amine dehydrogenase"/>
    <property type="match status" value="1"/>
</dbReference>
<dbReference type="InterPro" id="IPR015943">
    <property type="entry name" value="WD40/YVTN_repeat-like_dom_sf"/>
</dbReference>
<dbReference type="SUPFAM" id="SSF110296">
    <property type="entry name" value="Oligoxyloglucan reducing end-specific cellobiohydrolase"/>
    <property type="match status" value="1"/>
</dbReference>
<dbReference type="RefSeq" id="WP_223103078.1">
    <property type="nucleotide sequence ID" value="NZ_CP061913.1"/>
</dbReference>
<evidence type="ECO:0000256" key="1">
    <source>
        <dbReference type="SAM" id="Phobius"/>
    </source>
</evidence>
<keyword evidence="3" id="KW-1185">Reference proteome</keyword>
<proteinExistence type="predicted"/>
<keyword evidence="1" id="KW-0812">Transmembrane</keyword>
<dbReference type="Proteomes" id="UP001589608">
    <property type="component" value="Unassembled WGS sequence"/>
</dbReference>
<sequence length="405" mass="43087">MTSLRERFEDAAAAAPPSRLAGSEVYAAAWRRRRKRQGWAVAAAAGVTALLVATVAVLVPGGGARPTPANPPVVGPAEGMDSPVAGDGEKLYVQWAPFECEHMSKYGCPGRLMGSEDNGRTWTERYRGIVDQISSPAPGSLLAHFDGDPGGSEPTNVSTDGGRTWRAIRSVDDAGVAAIPPNGWLSCTDDLDHTGGGPFRCTLRGVDPETATARRLASPPPGLAVTGVLAGSIRTGLWVSGTMNGHSALAVSRDGGRHWTTHVFPATVPDDTYFSLATLDGFDAYAVAMTGEPRAVQVYRTTDAGQTWSDADPGHTVPYKDEGQDTYLTTNGTHIIRTVRGRLADWYCSRQGSPYTAPSPVKGLPDTEGSWPILTLGPRSFVTNDRTALYTSADGIYWDRRPLSF</sequence>
<name>A0ABV5M1N1_9ACTN</name>
<dbReference type="CDD" id="cd15482">
    <property type="entry name" value="Sialidase_non-viral"/>
    <property type="match status" value="1"/>
</dbReference>
<protein>
    <submittedName>
        <fullName evidence="2">Sialidase family protein</fullName>
    </submittedName>
</protein>
<dbReference type="EMBL" id="JBHMCA010000018">
    <property type="protein sequence ID" value="MFB9442767.1"/>
    <property type="molecule type" value="Genomic_DNA"/>
</dbReference>
<keyword evidence="1" id="KW-1133">Transmembrane helix</keyword>
<gene>
    <name evidence="2" type="ORF">ACFFTR_06680</name>
</gene>
<evidence type="ECO:0000313" key="3">
    <source>
        <dbReference type="Proteomes" id="UP001589608"/>
    </source>
</evidence>
<reference evidence="2 3" key="1">
    <citation type="submission" date="2024-09" db="EMBL/GenBank/DDBJ databases">
        <authorList>
            <person name="Sun Q."/>
            <person name="Mori K."/>
        </authorList>
    </citation>
    <scope>NUCLEOTIDE SEQUENCE [LARGE SCALE GENOMIC DNA]</scope>
    <source>
        <strain evidence="2 3">JCM 3307</strain>
    </source>
</reference>
<keyword evidence="1" id="KW-0472">Membrane</keyword>
<comment type="caution">
    <text evidence="2">The sequence shown here is derived from an EMBL/GenBank/DDBJ whole genome shotgun (WGS) entry which is preliminary data.</text>
</comment>
<evidence type="ECO:0000313" key="2">
    <source>
        <dbReference type="EMBL" id="MFB9442767.1"/>
    </source>
</evidence>
<accession>A0ABV5M1N1</accession>
<organism evidence="2 3">
    <name type="scientific">Dactylosporangium vinaceum</name>
    <dbReference type="NCBI Taxonomy" id="53362"/>
    <lineage>
        <taxon>Bacteria</taxon>
        <taxon>Bacillati</taxon>
        <taxon>Actinomycetota</taxon>
        <taxon>Actinomycetes</taxon>
        <taxon>Micromonosporales</taxon>
        <taxon>Micromonosporaceae</taxon>
        <taxon>Dactylosporangium</taxon>
    </lineage>
</organism>
<feature type="transmembrane region" description="Helical" evidence="1">
    <location>
        <begin position="39"/>
        <end position="59"/>
    </location>
</feature>